<dbReference type="PANTHER" id="PTHR21310:SF37">
    <property type="entry name" value="AMINOGLYCOSIDE PHOSPHOTRANSFERASE DOMAIN-CONTAINING PROTEIN"/>
    <property type="match status" value="1"/>
</dbReference>
<evidence type="ECO:0000313" key="4">
    <source>
        <dbReference type="Proteomes" id="UP001244011"/>
    </source>
</evidence>
<sequence length="451" mass="51274">MAPQTVDCYPPTAQQKEDKVKAFVDSTDPIAVCDAASGSYNVCFFVEFVDENTKWVSEVATMRYLESKTTIPLPHVCGFGRGGTVDKLNPTGLAYIILEYIPGHSLDILAFVKESRERKAHFYSQLIDILAQLRQQEFDYAGSLLPDPDGGLAPILGPSLSMQLNELQIDQGNSAVPTARFASAVDFAFHQYHILDQKYRLPASDMSELNTQLENHGPFVLAHTDLRWSNIIVDEDLNIQGVIDWEWASTVPRQFFMPPTWIARRPPDSMAGVHYRIEYRWFYDILEAKAATSEPCHQLAEEWGRNLMKRVDLPLAVTLRHHNRFLNIYYRGVYPVFYKTPRTDTVNQFFERDGKGGPSTLEVKRRLENSERYTQYLTDNNLFVPREATKRVQESPGKRQEPDEKLGMLTDTEKDQPMLEKYITQPSHSLPGPAPPPPAPPALAPRPLLPH</sequence>
<feature type="region of interest" description="Disordered" evidence="1">
    <location>
        <begin position="388"/>
        <end position="451"/>
    </location>
</feature>
<dbReference type="GeneID" id="85314162"/>
<feature type="compositionally biased region" description="Pro residues" evidence="1">
    <location>
        <begin position="432"/>
        <end position="451"/>
    </location>
</feature>
<evidence type="ECO:0000256" key="1">
    <source>
        <dbReference type="SAM" id="MobiDB-lite"/>
    </source>
</evidence>
<protein>
    <submittedName>
        <fullName evidence="3">Kinase-like domain-containing protein</fullName>
    </submittedName>
</protein>
<dbReference type="AlphaFoldDB" id="A0AAJ0FIJ7"/>
<accession>A0AAJ0FIJ7</accession>
<gene>
    <name evidence="3" type="ORF">QBC33DRAFT_577314</name>
</gene>
<dbReference type="RefSeq" id="XP_060285110.1">
    <property type="nucleotide sequence ID" value="XM_060430975.1"/>
</dbReference>
<evidence type="ECO:0000313" key="3">
    <source>
        <dbReference type="EMBL" id="KAK1768897.1"/>
    </source>
</evidence>
<proteinExistence type="predicted"/>
<dbReference type="Proteomes" id="UP001244011">
    <property type="component" value="Unassembled WGS sequence"/>
</dbReference>
<organism evidence="3 4">
    <name type="scientific">Phialemonium atrogriseum</name>
    <dbReference type="NCBI Taxonomy" id="1093897"/>
    <lineage>
        <taxon>Eukaryota</taxon>
        <taxon>Fungi</taxon>
        <taxon>Dikarya</taxon>
        <taxon>Ascomycota</taxon>
        <taxon>Pezizomycotina</taxon>
        <taxon>Sordariomycetes</taxon>
        <taxon>Sordariomycetidae</taxon>
        <taxon>Cephalothecales</taxon>
        <taxon>Cephalothecaceae</taxon>
        <taxon>Phialemonium</taxon>
    </lineage>
</organism>
<dbReference type="PANTHER" id="PTHR21310">
    <property type="entry name" value="AMINOGLYCOSIDE PHOSPHOTRANSFERASE-RELATED-RELATED"/>
    <property type="match status" value="1"/>
</dbReference>
<dbReference type="InterPro" id="IPR002575">
    <property type="entry name" value="Aminoglycoside_PTrfase"/>
</dbReference>
<reference evidence="3" key="1">
    <citation type="submission" date="2023-06" db="EMBL/GenBank/DDBJ databases">
        <title>Genome-scale phylogeny and comparative genomics of the fungal order Sordariales.</title>
        <authorList>
            <consortium name="Lawrence Berkeley National Laboratory"/>
            <person name="Hensen N."/>
            <person name="Bonometti L."/>
            <person name="Westerberg I."/>
            <person name="Brannstrom I.O."/>
            <person name="Guillou S."/>
            <person name="Cros-Aarteil S."/>
            <person name="Calhoun S."/>
            <person name="Haridas S."/>
            <person name="Kuo A."/>
            <person name="Mondo S."/>
            <person name="Pangilinan J."/>
            <person name="Riley R."/>
            <person name="Labutti K."/>
            <person name="Andreopoulos B."/>
            <person name="Lipzen A."/>
            <person name="Chen C."/>
            <person name="Yanf M."/>
            <person name="Daum C."/>
            <person name="Ng V."/>
            <person name="Clum A."/>
            <person name="Steindorff A."/>
            <person name="Ohm R."/>
            <person name="Martin F."/>
            <person name="Silar P."/>
            <person name="Natvig D."/>
            <person name="Lalanne C."/>
            <person name="Gautier V."/>
            <person name="Ament-Velasquez S.L."/>
            <person name="Kruys A."/>
            <person name="Hutchinson M.I."/>
            <person name="Powell A.J."/>
            <person name="Barry K."/>
            <person name="Miller A.N."/>
            <person name="Grigoriev I.V."/>
            <person name="Debuchy R."/>
            <person name="Gladieux P."/>
            <person name="Thoren M.H."/>
            <person name="Johannesson H."/>
        </authorList>
    </citation>
    <scope>NUCLEOTIDE SEQUENCE</scope>
    <source>
        <strain evidence="3">8032-3</strain>
    </source>
</reference>
<dbReference type="SUPFAM" id="SSF56112">
    <property type="entry name" value="Protein kinase-like (PK-like)"/>
    <property type="match status" value="1"/>
</dbReference>
<comment type="caution">
    <text evidence="3">The sequence shown here is derived from an EMBL/GenBank/DDBJ whole genome shotgun (WGS) entry which is preliminary data.</text>
</comment>
<dbReference type="GO" id="GO:0016301">
    <property type="term" value="F:kinase activity"/>
    <property type="evidence" value="ECO:0007669"/>
    <property type="project" value="UniProtKB-KW"/>
</dbReference>
<dbReference type="Gene3D" id="3.90.1200.10">
    <property type="match status" value="1"/>
</dbReference>
<keyword evidence="4" id="KW-1185">Reference proteome</keyword>
<keyword evidence="3" id="KW-0808">Transferase</keyword>
<dbReference type="InterPro" id="IPR051678">
    <property type="entry name" value="AGP_Transferase"/>
</dbReference>
<dbReference type="Pfam" id="PF01636">
    <property type="entry name" value="APH"/>
    <property type="match status" value="1"/>
</dbReference>
<name>A0AAJ0FIJ7_9PEZI</name>
<feature type="domain" description="Aminoglycoside phosphotransferase" evidence="2">
    <location>
        <begin position="58"/>
        <end position="249"/>
    </location>
</feature>
<dbReference type="EMBL" id="MU839004">
    <property type="protein sequence ID" value="KAK1768897.1"/>
    <property type="molecule type" value="Genomic_DNA"/>
</dbReference>
<keyword evidence="3" id="KW-0418">Kinase</keyword>
<evidence type="ECO:0000259" key="2">
    <source>
        <dbReference type="Pfam" id="PF01636"/>
    </source>
</evidence>
<feature type="compositionally biased region" description="Basic and acidic residues" evidence="1">
    <location>
        <begin position="388"/>
        <end position="418"/>
    </location>
</feature>
<dbReference type="InterPro" id="IPR011009">
    <property type="entry name" value="Kinase-like_dom_sf"/>
</dbReference>